<name>A0ABM9W1Z3_9FIRM</name>
<dbReference type="RefSeq" id="WP_075756224.1">
    <property type="nucleotide sequence ID" value="NZ_CP146991.1"/>
</dbReference>
<evidence type="ECO:0000313" key="1">
    <source>
        <dbReference type="EMBL" id="CVK19199.1"/>
    </source>
</evidence>
<dbReference type="Proteomes" id="UP000245702">
    <property type="component" value="Unassembled WGS sequence"/>
</dbReference>
<reference evidence="1 2" key="1">
    <citation type="submission" date="2016-01" db="EMBL/GenBank/DDBJ databases">
        <authorList>
            <person name="Brown R."/>
        </authorList>
    </citation>
    <scope>NUCLEOTIDE SEQUENCE [LARGE SCALE GENOMIC DNA]</scope>
    <source>
        <strain evidence="1">Sporomusa sphaeroides DSM 2875</strain>
    </source>
</reference>
<sequence>MRTQLLELVTVYQEKMRTLQKATTMSACDLEFNQKFHALISAFIEEHVPVETDGKDHRLDMLNILTTLRLMPTGLTKEMIEYITKPIMGDLAAVKFVQSLIKAKYSGMGNNVLHQAIVQHDSVLKNLDALREELATPLFNSSLGEDSLIIRVDLISQLIDRII</sequence>
<gene>
    <name evidence="1" type="ORF">SSPH_01848</name>
</gene>
<evidence type="ECO:0000313" key="2">
    <source>
        <dbReference type="Proteomes" id="UP000245702"/>
    </source>
</evidence>
<comment type="caution">
    <text evidence="1">The sequence shown here is derived from an EMBL/GenBank/DDBJ whole genome shotgun (WGS) entry which is preliminary data.</text>
</comment>
<proteinExistence type="predicted"/>
<dbReference type="EMBL" id="FCOW01000008">
    <property type="protein sequence ID" value="CVK19199.1"/>
    <property type="molecule type" value="Genomic_DNA"/>
</dbReference>
<protein>
    <submittedName>
        <fullName evidence="1">Uncharacterized protein</fullName>
    </submittedName>
</protein>
<accession>A0ABM9W1Z3</accession>
<keyword evidence="2" id="KW-1185">Reference proteome</keyword>
<organism evidence="1 2">
    <name type="scientific">Sporomusa sphaeroides DSM 2875</name>
    <dbReference type="NCBI Taxonomy" id="1337886"/>
    <lineage>
        <taxon>Bacteria</taxon>
        <taxon>Bacillati</taxon>
        <taxon>Bacillota</taxon>
        <taxon>Negativicutes</taxon>
        <taxon>Selenomonadales</taxon>
        <taxon>Sporomusaceae</taxon>
        <taxon>Sporomusa</taxon>
    </lineage>
</organism>